<gene>
    <name evidence="1" type="ORF">ACA1_043210</name>
</gene>
<name>L8GV70_ACACF</name>
<dbReference type="Proteomes" id="UP000011083">
    <property type="component" value="Unassembled WGS sequence"/>
</dbReference>
<reference evidence="1 2" key="1">
    <citation type="journal article" date="2013" name="Genome Biol.">
        <title>Genome of Acanthamoeba castellanii highlights extensive lateral gene transfer and early evolution of tyrosine kinase signaling.</title>
        <authorList>
            <person name="Clarke M."/>
            <person name="Lohan A.J."/>
            <person name="Liu B."/>
            <person name="Lagkouvardos I."/>
            <person name="Roy S."/>
            <person name="Zafar N."/>
            <person name="Bertelli C."/>
            <person name="Schilde C."/>
            <person name="Kianianmomeni A."/>
            <person name="Burglin T.R."/>
            <person name="Frech C."/>
            <person name="Turcotte B."/>
            <person name="Kopec K.O."/>
            <person name="Synnott J.M."/>
            <person name="Choo C."/>
            <person name="Paponov I."/>
            <person name="Finkler A."/>
            <person name="Soon Heng Tan C."/>
            <person name="Hutchins A.P."/>
            <person name="Weinmeier T."/>
            <person name="Rattei T."/>
            <person name="Chu J.S."/>
            <person name="Gimenez G."/>
            <person name="Irimia M."/>
            <person name="Rigden D.J."/>
            <person name="Fitzpatrick D.A."/>
            <person name="Lorenzo-Morales J."/>
            <person name="Bateman A."/>
            <person name="Chiu C.H."/>
            <person name="Tang P."/>
            <person name="Hegemann P."/>
            <person name="Fromm H."/>
            <person name="Raoult D."/>
            <person name="Greub G."/>
            <person name="Miranda-Saavedra D."/>
            <person name="Chen N."/>
            <person name="Nash P."/>
            <person name="Ginger M.L."/>
            <person name="Horn M."/>
            <person name="Schaap P."/>
            <person name="Caler L."/>
            <person name="Loftus B."/>
        </authorList>
    </citation>
    <scope>NUCLEOTIDE SEQUENCE [LARGE SCALE GENOMIC DNA]</scope>
    <source>
        <strain evidence="1 2">Neff</strain>
    </source>
</reference>
<dbReference type="EMBL" id="KB007981">
    <property type="protein sequence ID" value="ELR16910.1"/>
    <property type="molecule type" value="Genomic_DNA"/>
</dbReference>
<dbReference type="AlphaFoldDB" id="L8GV70"/>
<sequence length="69" mass="7581">MTNATRRLAYLLDDRGQMTSTPSRTTCPHRARGSFVTATPYRFALNSLRVTASHQCFTSTSSAAAGKKR</sequence>
<dbReference type="RefSeq" id="XP_004338923.1">
    <property type="nucleotide sequence ID" value="XM_004338875.1"/>
</dbReference>
<accession>L8GV70</accession>
<protein>
    <submittedName>
        <fullName evidence="1">Uncharacterized protein</fullName>
    </submittedName>
</protein>
<keyword evidence="2" id="KW-1185">Reference proteome</keyword>
<dbReference type="GeneID" id="14917646"/>
<proteinExistence type="predicted"/>
<dbReference type="KEGG" id="acan:ACA1_043210"/>
<evidence type="ECO:0000313" key="1">
    <source>
        <dbReference type="EMBL" id="ELR16910.1"/>
    </source>
</evidence>
<organism evidence="1 2">
    <name type="scientific">Acanthamoeba castellanii (strain ATCC 30010 / Neff)</name>
    <dbReference type="NCBI Taxonomy" id="1257118"/>
    <lineage>
        <taxon>Eukaryota</taxon>
        <taxon>Amoebozoa</taxon>
        <taxon>Discosea</taxon>
        <taxon>Longamoebia</taxon>
        <taxon>Centramoebida</taxon>
        <taxon>Acanthamoebidae</taxon>
        <taxon>Acanthamoeba</taxon>
    </lineage>
</organism>
<evidence type="ECO:0000313" key="2">
    <source>
        <dbReference type="Proteomes" id="UP000011083"/>
    </source>
</evidence>
<dbReference type="VEuPathDB" id="AmoebaDB:ACA1_043210"/>